<dbReference type="EMBL" id="SOEB01000008">
    <property type="protein sequence ID" value="TDX29632.1"/>
    <property type="molecule type" value="Genomic_DNA"/>
</dbReference>
<name>A0A4R8G0Y6_9RHOB</name>
<comment type="caution">
    <text evidence="1">The sequence shown here is derived from an EMBL/GenBank/DDBJ whole genome shotgun (WGS) entry which is preliminary data.</text>
</comment>
<dbReference type="Proteomes" id="UP000295484">
    <property type="component" value="Unassembled WGS sequence"/>
</dbReference>
<organism evidence="1 2">
    <name type="scientific">Rhodovulum visakhapatnamense</name>
    <dbReference type="NCBI Taxonomy" id="364297"/>
    <lineage>
        <taxon>Bacteria</taxon>
        <taxon>Pseudomonadati</taxon>
        <taxon>Pseudomonadota</taxon>
        <taxon>Alphaproteobacteria</taxon>
        <taxon>Rhodobacterales</taxon>
        <taxon>Paracoccaceae</taxon>
        <taxon>Rhodovulum</taxon>
    </lineage>
</organism>
<proteinExistence type="predicted"/>
<reference evidence="1 2" key="1">
    <citation type="submission" date="2019-03" db="EMBL/GenBank/DDBJ databases">
        <title>Genomic Encyclopedia of Type Strains, Phase IV (KMG-IV): sequencing the most valuable type-strain genomes for metagenomic binning, comparative biology and taxonomic classification.</title>
        <authorList>
            <person name="Goeker M."/>
        </authorList>
    </citation>
    <scope>NUCLEOTIDE SEQUENCE [LARGE SCALE GENOMIC DNA]</scope>
    <source>
        <strain evidence="1 2">JA181</strain>
    </source>
</reference>
<gene>
    <name evidence="1" type="ORF">EV657_10851</name>
</gene>
<sequence>MRDPVRVLFLWFPLHSLIVLMTVLGGVGDARAVPLAMDPQFEAAVTGDWGADPATLTDGVATARLQAGILCAAWARDMIGQHWRRLDHEDGPGTWSADRQTLWFQLGWIDEFERRYLRPRIDAESQQALQAAWWPGGVSTPAGSSEAGQIHRLCLRLPGLFGSIDPDAPPGDPAMLR</sequence>
<dbReference type="RefSeq" id="WP_133260476.1">
    <property type="nucleotide sequence ID" value="NZ_SOEB01000008.1"/>
</dbReference>
<evidence type="ECO:0000313" key="1">
    <source>
        <dbReference type="EMBL" id="TDX29632.1"/>
    </source>
</evidence>
<evidence type="ECO:0000313" key="2">
    <source>
        <dbReference type="Proteomes" id="UP000295484"/>
    </source>
</evidence>
<dbReference type="AlphaFoldDB" id="A0A4R8G0Y6"/>
<accession>A0A4R8G0Y6</accession>
<protein>
    <submittedName>
        <fullName evidence="1">Uncharacterized protein</fullName>
    </submittedName>
</protein>